<dbReference type="InterPro" id="IPR017896">
    <property type="entry name" value="4Fe4S_Fe-S-bd"/>
</dbReference>
<dbReference type="InterPro" id="IPR017900">
    <property type="entry name" value="4Fe4S_Fe_S_CS"/>
</dbReference>
<dbReference type="AlphaFoldDB" id="A0A0F8Z3Q1"/>
<feature type="domain" description="4Fe-4S ferredoxin-type" evidence="1">
    <location>
        <begin position="63"/>
        <end position="94"/>
    </location>
</feature>
<proteinExistence type="predicted"/>
<organism evidence="2">
    <name type="scientific">marine sediment metagenome</name>
    <dbReference type="NCBI Taxonomy" id="412755"/>
    <lineage>
        <taxon>unclassified sequences</taxon>
        <taxon>metagenomes</taxon>
        <taxon>ecological metagenomes</taxon>
    </lineage>
</organism>
<dbReference type="Pfam" id="PF13183">
    <property type="entry name" value="Fer4_8"/>
    <property type="match status" value="1"/>
</dbReference>
<dbReference type="PANTHER" id="PTHR32479:SF17">
    <property type="entry name" value="GLYCOLATE OXIDASE IRON-SULFUR SUBUNIT"/>
    <property type="match status" value="1"/>
</dbReference>
<dbReference type="GO" id="GO:0051536">
    <property type="term" value="F:iron-sulfur cluster binding"/>
    <property type="evidence" value="ECO:0007669"/>
    <property type="project" value="InterPro"/>
</dbReference>
<dbReference type="PROSITE" id="PS51379">
    <property type="entry name" value="4FE4S_FER_2"/>
    <property type="match status" value="2"/>
</dbReference>
<gene>
    <name evidence="2" type="ORF">LCGC14_2743980</name>
</gene>
<protein>
    <recommendedName>
        <fullName evidence="1">4Fe-4S ferredoxin-type domain-containing protein</fullName>
    </recommendedName>
</protein>
<dbReference type="InterPro" id="IPR009051">
    <property type="entry name" value="Helical_ferredxn"/>
</dbReference>
<accession>A0A0F8Z3Q1</accession>
<name>A0A0F8Z3Q1_9ZZZZ</name>
<reference evidence="2" key="1">
    <citation type="journal article" date="2015" name="Nature">
        <title>Complex archaea that bridge the gap between prokaryotes and eukaryotes.</title>
        <authorList>
            <person name="Spang A."/>
            <person name="Saw J.H."/>
            <person name="Jorgensen S.L."/>
            <person name="Zaremba-Niedzwiedzka K."/>
            <person name="Martijn J."/>
            <person name="Lind A.E."/>
            <person name="van Eijk R."/>
            <person name="Schleper C."/>
            <person name="Guy L."/>
            <person name="Ettema T.J."/>
        </authorList>
    </citation>
    <scope>NUCLEOTIDE SEQUENCE</scope>
</reference>
<comment type="caution">
    <text evidence="2">The sequence shown here is derived from an EMBL/GenBank/DDBJ whole genome shotgun (WGS) entry which is preliminary data.</text>
</comment>
<feature type="domain" description="4Fe-4S ferredoxin-type" evidence="1">
    <location>
        <begin position="11"/>
        <end position="42"/>
    </location>
</feature>
<evidence type="ECO:0000259" key="1">
    <source>
        <dbReference type="PROSITE" id="PS51379"/>
    </source>
</evidence>
<dbReference type="PANTHER" id="PTHR32479">
    <property type="entry name" value="GLYCOLATE OXIDASE IRON-SULFUR SUBUNIT"/>
    <property type="match status" value="1"/>
</dbReference>
<evidence type="ECO:0000313" key="2">
    <source>
        <dbReference type="EMBL" id="KKK88357.1"/>
    </source>
</evidence>
<sequence>MPEKPTFTGPFAPSDIDLSRCVHCGLCLQHCPTYTETGLETESPRGRLYLIKAIAEERIEATPTAVGHLDLCLQCRNCEAVCPSGVPYGRIMEGARAELLANRPPPAWRLRALFLREVIARPRRMAAFATLLRLYRASGLRWLAERAPFLRERVILAPTISGPTFRARGVLARPGGEARGRVALLIDCCVPLYAVNRFSC</sequence>
<dbReference type="SUPFAM" id="SSF46548">
    <property type="entry name" value="alpha-helical ferredoxin"/>
    <property type="match status" value="1"/>
</dbReference>
<dbReference type="PROSITE" id="PS00198">
    <property type="entry name" value="4FE4S_FER_1"/>
    <property type="match status" value="1"/>
</dbReference>
<dbReference type="EMBL" id="LAZR01049986">
    <property type="protein sequence ID" value="KKK88357.1"/>
    <property type="molecule type" value="Genomic_DNA"/>
</dbReference>
<dbReference type="Gene3D" id="1.10.1060.10">
    <property type="entry name" value="Alpha-helical ferredoxin"/>
    <property type="match status" value="1"/>
</dbReference>